<sequence length="300" mass="34246">MDYIVLDIEFNGRKFASDLPMEVIEIGAVRLDASLQPIDEFTAFIKPVYFSKLNSFIQKKTGIPQESINTASGFPKVIRQFLEWLGKSEQPLLFTWGGEDLKRIVLDTRMHKMDDAYWLATPYYDLLKGYIRIKGLTNDVSVEAALAELGLSSDGSAHRALDDARMTADILRSVYKELDFSYTQHYKDLYTNAKERRLVKNSIRLLRSQKLEPTWESFLEHVLKDKVKLEDPRKEAELKNYFLAELEKKANKPEKEDAALPTEESVREHTEHTSDTEGLSQPDDRSPSASSSDASDSNKA</sequence>
<evidence type="ECO:0000256" key="2">
    <source>
        <dbReference type="ARBA" id="ARBA00022801"/>
    </source>
</evidence>
<evidence type="ECO:0000256" key="4">
    <source>
        <dbReference type="SAM" id="MobiDB-lite"/>
    </source>
</evidence>
<feature type="region of interest" description="Disordered" evidence="4">
    <location>
        <begin position="246"/>
        <end position="300"/>
    </location>
</feature>
<dbReference type="RefSeq" id="WP_116046673.1">
    <property type="nucleotide sequence ID" value="NZ_QUBQ01000002.1"/>
</dbReference>
<dbReference type="CDD" id="cd06133">
    <property type="entry name" value="ERI-1_3'hExo_like"/>
    <property type="match status" value="1"/>
</dbReference>
<accession>A0A371PG63</accession>
<dbReference type="Proteomes" id="UP000261905">
    <property type="component" value="Unassembled WGS sequence"/>
</dbReference>
<dbReference type="InterPro" id="IPR047201">
    <property type="entry name" value="ERI-1_3'hExo-like"/>
</dbReference>
<keyword evidence="7" id="KW-1185">Reference proteome</keyword>
<dbReference type="EMBL" id="QUBQ01000002">
    <property type="protein sequence ID" value="REK74937.1"/>
    <property type="molecule type" value="Genomic_DNA"/>
</dbReference>
<organism evidence="6 7">
    <name type="scientific">Paenibacillus paeoniae</name>
    <dbReference type="NCBI Taxonomy" id="2292705"/>
    <lineage>
        <taxon>Bacteria</taxon>
        <taxon>Bacillati</taxon>
        <taxon>Bacillota</taxon>
        <taxon>Bacilli</taxon>
        <taxon>Bacillales</taxon>
        <taxon>Paenibacillaceae</taxon>
        <taxon>Paenibacillus</taxon>
    </lineage>
</organism>
<dbReference type="Pfam" id="PF00929">
    <property type="entry name" value="RNase_T"/>
    <property type="match status" value="1"/>
</dbReference>
<feature type="compositionally biased region" description="Low complexity" evidence="4">
    <location>
        <begin position="287"/>
        <end position="300"/>
    </location>
</feature>
<dbReference type="SMART" id="SM00479">
    <property type="entry name" value="EXOIII"/>
    <property type="match status" value="1"/>
</dbReference>
<dbReference type="SUPFAM" id="SSF53098">
    <property type="entry name" value="Ribonuclease H-like"/>
    <property type="match status" value="1"/>
</dbReference>
<evidence type="ECO:0000256" key="3">
    <source>
        <dbReference type="ARBA" id="ARBA00022839"/>
    </source>
</evidence>
<feature type="domain" description="Exonuclease" evidence="5">
    <location>
        <begin position="2"/>
        <end position="180"/>
    </location>
</feature>
<keyword evidence="2" id="KW-0378">Hydrolase</keyword>
<dbReference type="GO" id="GO:0000175">
    <property type="term" value="F:3'-5'-RNA exonuclease activity"/>
    <property type="evidence" value="ECO:0007669"/>
    <property type="project" value="InterPro"/>
</dbReference>
<dbReference type="PANTHER" id="PTHR23044">
    <property type="entry name" value="3'-5' EXONUCLEASE ERI1-RELATED"/>
    <property type="match status" value="1"/>
</dbReference>
<name>A0A371PG63_9BACL</name>
<dbReference type="InterPro" id="IPR036397">
    <property type="entry name" value="RNaseH_sf"/>
</dbReference>
<gene>
    <name evidence="6" type="ORF">DX130_14915</name>
</gene>
<dbReference type="InterPro" id="IPR051274">
    <property type="entry name" value="3-5_Exoribonuclease"/>
</dbReference>
<dbReference type="Gene3D" id="3.30.420.10">
    <property type="entry name" value="Ribonuclease H-like superfamily/Ribonuclease H"/>
    <property type="match status" value="1"/>
</dbReference>
<evidence type="ECO:0000313" key="7">
    <source>
        <dbReference type="Proteomes" id="UP000261905"/>
    </source>
</evidence>
<evidence type="ECO:0000256" key="1">
    <source>
        <dbReference type="ARBA" id="ARBA00022722"/>
    </source>
</evidence>
<evidence type="ECO:0000313" key="6">
    <source>
        <dbReference type="EMBL" id="REK74937.1"/>
    </source>
</evidence>
<dbReference type="OrthoDB" id="159416at2"/>
<feature type="compositionally biased region" description="Basic and acidic residues" evidence="4">
    <location>
        <begin position="246"/>
        <end position="275"/>
    </location>
</feature>
<protein>
    <submittedName>
        <fullName evidence="6">DNA polymerase III</fullName>
    </submittedName>
</protein>
<comment type="caution">
    <text evidence="6">The sequence shown here is derived from an EMBL/GenBank/DDBJ whole genome shotgun (WGS) entry which is preliminary data.</text>
</comment>
<dbReference type="PANTHER" id="PTHR23044:SF61">
    <property type="entry name" value="3'-5' EXORIBONUCLEASE 1-RELATED"/>
    <property type="match status" value="1"/>
</dbReference>
<proteinExistence type="predicted"/>
<dbReference type="InterPro" id="IPR013520">
    <property type="entry name" value="Ribonucl_H"/>
</dbReference>
<keyword evidence="1" id="KW-0540">Nuclease</keyword>
<dbReference type="GO" id="GO:0003676">
    <property type="term" value="F:nucleic acid binding"/>
    <property type="evidence" value="ECO:0007669"/>
    <property type="project" value="InterPro"/>
</dbReference>
<evidence type="ECO:0000259" key="5">
    <source>
        <dbReference type="SMART" id="SM00479"/>
    </source>
</evidence>
<keyword evidence="3" id="KW-0269">Exonuclease</keyword>
<dbReference type="InterPro" id="IPR012337">
    <property type="entry name" value="RNaseH-like_sf"/>
</dbReference>
<dbReference type="AlphaFoldDB" id="A0A371PG63"/>
<reference evidence="6 7" key="1">
    <citation type="submission" date="2018-08" db="EMBL/GenBank/DDBJ databases">
        <title>Paenibacillus sp. M4BSY-1, whole genome shotgun sequence.</title>
        <authorList>
            <person name="Tuo L."/>
        </authorList>
    </citation>
    <scope>NUCLEOTIDE SEQUENCE [LARGE SCALE GENOMIC DNA]</scope>
    <source>
        <strain evidence="6 7">M4BSY-1</strain>
    </source>
</reference>